<protein>
    <submittedName>
        <fullName evidence="1">Uncharacterized protein</fullName>
    </submittedName>
</protein>
<name>A0ACC2JQ36_9PEZI</name>
<evidence type="ECO:0000313" key="1">
    <source>
        <dbReference type="EMBL" id="KAJ8129618.1"/>
    </source>
</evidence>
<gene>
    <name evidence="1" type="ORF">O1611_g4011</name>
</gene>
<keyword evidence="2" id="KW-1185">Reference proteome</keyword>
<reference evidence="1" key="1">
    <citation type="submission" date="2022-12" db="EMBL/GenBank/DDBJ databases">
        <title>Genome Sequence of Lasiodiplodia mahajangana.</title>
        <authorList>
            <person name="Buettner E."/>
        </authorList>
    </citation>
    <scope>NUCLEOTIDE SEQUENCE</scope>
    <source>
        <strain evidence="1">VT137</strain>
    </source>
</reference>
<proteinExistence type="predicted"/>
<comment type="caution">
    <text evidence="1">The sequence shown here is derived from an EMBL/GenBank/DDBJ whole genome shotgun (WGS) entry which is preliminary data.</text>
</comment>
<accession>A0ACC2JQ36</accession>
<dbReference type="Proteomes" id="UP001153332">
    <property type="component" value="Unassembled WGS sequence"/>
</dbReference>
<sequence length="73" mass="8317">MEIVNAYVVADIDASMTAAKLAQPIEKAYSTADHGVALYNEEMVARNQRIYWTPEEALEKVGFMIHYVFYSNK</sequence>
<evidence type="ECO:0000313" key="2">
    <source>
        <dbReference type="Proteomes" id="UP001153332"/>
    </source>
</evidence>
<organism evidence="1 2">
    <name type="scientific">Lasiodiplodia mahajangana</name>
    <dbReference type="NCBI Taxonomy" id="1108764"/>
    <lineage>
        <taxon>Eukaryota</taxon>
        <taxon>Fungi</taxon>
        <taxon>Dikarya</taxon>
        <taxon>Ascomycota</taxon>
        <taxon>Pezizomycotina</taxon>
        <taxon>Dothideomycetes</taxon>
        <taxon>Dothideomycetes incertae sedis</taxon>
        <taxon>Botryosphaeriales</taxon>
        <taxon>Botryosphaeriaceae</taxon>
        <taxon>Lasiodiplodia</taxon>
    </lineage>
</organism>
<dbReference type="EMBL" id="JAPUUL010000708">
    <property type="protein sequence ID" value="KAJ8129618.1"/>
    <property type="molecule type" value="Genomic_DNA"/>
</dbReference>